<evidence type="ECO:0000256" key="2">
    <source>
        <dbReference type="ARBA" id="ARBA00012438"/>
    </source>
</evidence>
<evidence type="ECO:0000313" key="6">
    <source>
        <dbReference type="EMBL" id="GIM76417.1"/>
    </source>
</evidence>
<evidence type="ECO:0000256" key="3">
    <source>
        <dbReference type="ARBA" id="ARBA00022777"/>
    </source>
</evidence>
<dbReference type="Gene3D" id="3.30.565.10">
    <property type="entry name" value="Histidine kinase-like ATPase, C-terminal domain"/>
    <property type="match status" value="1"/>
</dbReference>
<dbReference type="PANTHER" id="PTHR43065:SF48">
    <property type="entry name" value="HISTIDINE KINASE"/>
    <property type="match status" value="1"/>
</dbReference>
<dbReference type="SUPFAM" id="SSF55874">
    <property type="entry name" value="ATPase domain of HSP90 chaperone/DNA topoisomerase II/histidine kinase"/>
    <property type="match status" value="1"/>
</dbReference>
<keyword evidence="3" id="KW-0418">Kinase</keyword>
<dbReference type="Pfam" id="PF02518">
    <property type="entry name" value="HATPase_c"/>
    <property type="match status" value="1"/>
</dbReference>
<dbReference type="PRINTS" id="PR00344">
    <property type="entry name" value="BCTRLSENSOR"/>
</dbReference>
<dbReference type="InterPro" id="IPR004358">
    <property type="entry name" value="Sig_transdc_His_kin-like_C"/>
</dbReference>
<comment type="caution">
    <text evidence="6">The sequence shown here is derived from an EMBL/GenBank/DDBJ whole genome shotgun (WGS) entry which is preliminary data.</text>
</comment>
<organism evidence="6 7">
    <name type="scientific">Actinoplanes auranticolor</name>
    <dbReference type="NCBI Taxonomy" id="47988"/>
    <lineage>
        <taxon>Bacteria</taxon>
        <taxon>Bacillati</taxon>
        <taxon>Actinomycetota</taxon>
        <taxon>Actinomycetes</taxon>
        <taxon>Micromonosporales</taxon>
        <taxon>Micromonosporaceae</taxon>
        <taxon>Actinoplanes</taxon>
    </lineage>
</organism>
<proteinExistence type="predicted"/>
<keyword evidence="3" id="KW-0808">Transferase</keyword>
<dbReference type="PROSITE" id="PS50109">
    <property type="entry name" value="HIS_KIN"/>
    <property type="match status" value="1"/>
</dbReference>
<evidence type="ECO:0000259" key="5">
    <source>
        <dbReference type="PROSITE" id="PS50109"/>
    </source>
</evidence>
<name>A0A919SQ06_9ACTN</name>
<accession>A0A919SQ06</accession>
<dbReference type="PANTHER" id="PTHR43065">
    <property type="entry name" value="SENSOR HISTIDINE KINASE"/>
    <property type="match status" value="1"/>
</dbReference>
<reference evidence="6" key="1">
    <citation type="submission" date="2021-03" db="EMBL/GenBank/DDBJ databases">
        <title>Whole genome shotgun sequence of Actinoplanes auranticolor NBRC 12245.</title>
        <authorList>
            <person name="Komaki H."/>
            <person name="Tamura T."/>
        </authorList>
    </citation>
    <scope>NUCLEOTIDE SEQUENCE</scope>
    <source>
        <strain evidence="6">NBRC 12245</strain>
    </source>
</reference>
<evidence type="ECO:0000313" key="7">
    <source>
        <dbReference type="Proteomes" id="UP000681340"/>
    </source>
</evidence>
<dbReference type="RefSeq" id="WP_212992939.1">
    <property type="nucleotide sequence ID" value="NZ_BAABEA010000023.1"/>
</dbReference>
<dbReference type="Proteomes" id="UP000681340">
    <property type="component" value="Unassembled WGS sequence"/>
</dbReference>
<gene>
    <name evidence="6" type="ORF">Aau02nite_70760</name>
</gene>
<dbReference type="Gene3D" id="1.10.287.130">
    <property type="match status" value="1"/>
</dbReference>
<dbReference type="InterPro" id="IPR005467">
    <property type="entry name" value="His_kinase_dom"/>
</dbReference>
<evidence type="ECO:0000256" key="1">
    <source>
        <dbReference type="ARBA" id="ARBA00000085"/>
    </source>
</evidence>
<dbReference type="GO" id="GO:0004673">
    <property type="term" value="F:protein histidine kinase activity"/>
    <property type="evidence" value="ECO:0007669"/>
    <property type="project" value="UniProtKB-EC"/>
</dbReference>
<keyword evidence="4" id="KW-0902">Two-component regulatory system</keyword>
<dbReference type="EMBL" id="BOQL01000062">
    <property type="protein sequence ID" value="GIM76417.1"/>
    <property type="molecule type" value="Genomic_DNA"/>
</dbReference>
<feature type="domain" description="Histidine kinase" evidence="5">
    <location>
        <begin position="138"/>
        <end position="343"/>
    </location>
</feature>
<evidence type="ECO:0000256" key="4">
    <source>
        <dbReference type="ARBA" id="ARBA00023012"/>
    </source>
</evidence>
<dbReference type="InterPro" id="IPR003594">
    <property type="entry name" value="HATPase_dom"/>
</dbReference>
<dbReference type="AlphaFoldDB" id="A0A919SQ06"/>
<dbReference type="EC" id="2.7.13.3" evidence="2"/>
<protein>
    <recommendedName>
        <fullName evidence="2">histidine kinase</fullName>
        <ecNumber evidence="2">2.7.13.3</ecNumber>
    </recommendedName>
</protein>
<dbReference type="InterPro" id="IPR036890">
    <property type="entry name" value="HATPase_C_sf"/>
</dbReference>
<keyword evidence="7" id="KW-1185">Reference proteome</keyword>
<sequence>MSVHLLEGLFYGSLGTQQAIGQREHLMALGSVVAGLAHELNNPAAAIVRAASSVRERIKTMDAYVAEIADGADSPGSLSAFSRLRATAMGDTTMRPSPGPLETAEHEERVAEWLEAHGIPDGWELAAIFVQAKVDDQRLAMEWTTDLGGSRGRVLRWLGLSIELDTLSAEIVEAAARISSLIDATRQYVQLDRAPSQFIDIQEGLDSTLTVLASSLGEGVHIVKDYERGLPLIPALAAELNQVWTNLIDNAVSAMGGTGDLILRTRQDNGFLLVEIEDTGSGIADDIRPRIFDPFFTTKPVGRGAGVGLNTAWRIVTVRHHGDIQVDSIPGRTTFQVRLPLAGQ</sequence>
<dbReference type="SMART" id="SM00387">
    <property type="entry name" value="HATPase_c"/>
    <property type="match status" value="1"/>
</dbReference>
<dbReference type="GO" id="GO:0000160">
    <property type="term" value="P:phosphorelay signal transduction system"/>
    <property type="evidence" value="ECO:0007669"/>
    <property type="project" value="UniProtKB-KW"/>
</dbReference>
<comment type="catalytic activity">
    <reaction evidence="1">
        <text>ATP + protein L-histidine = ADP + protein N-phospho-L-histidine.</text>
        <dbReference type="EC" id="2.7.13.3"/>
    </reaction>
</comment>